<name>A0A8J3BQ97_9ACTN</name>
<dbReference type="RefSeq" id="WP_189113757.1">
    <property type="nucleotide sequence ID" value="NZ_BMQC01000005.1"/>
</dbReference>
<dbReference type="PANTHER" id="PTHR12526:SF635">
    <property type="entry name" value="GLYCOSYL TRANSFERASE GROUP 1"/>
    <property type="match status" value="1"/>
</dbReference>
<evidence type="ECO:0000256" key="1">
    <source>
        <dbReference type="ARBA" id="ARBA00022676"/>
    </source>
</evidence>
<comment type="caution">
    <text evidence="4">The sequence shown here is derived from an EMBL/GenBank/DDBJ whole genome shotgun (WGS) entry which is preliminary data.</text>
</comment>
<accession>A0A8J3BQ97</accession>
<dbReference type="Pfam" id="PF13439">
    <property type="entry name" value="Glyco_transf_4"/>
    <property type="match status" value="1"/>
</dbReference>
<evidence type="ECO:0000256" key="2">
    <source>
        <dbReference type="ARBA" id="ARBA00022679"/>
    </source>
</evidence>
<protein>
    <submittedName>
        <fullName evidence="4">Glycosyl transferase</fullName>
    </submittedName>
</protein>
<keyword evidence="1" id="KW-0328">Glycosyltransferase</keyword>
<dbReference type="SUPFAM" id="SSF53756">
    <property type="entry name" value="UDP-Glycosyltransferase/glycogen phosphorylase"/>
    <property type="match status" value="1"/>
</dbReference>
<evidence type="ECO:0000313" key="5">
    <source>
        <dbReference type="Proteomes" id="UP000662200"/>
    </source>
</evidence>
<dbReference type="GO" id="GO:0016757">
    <property type="term" value="F:glycosyltransferase activity"/>
    <property type="evidence" value="ECO:0007669"/>
    <property type="project" value="UniProtKB-KW"/>
</dbReference>
<dbReference type="PANTHER" id="PTHR12526">
    <property type="entry name" value="GLYCOSYLTRANSFERASE"/>
    <property type="match status" value="1"/>
</dbReference>
<organism evidence="4 5">
    <name type="scientific">Pilimelia terevasa</name>
    <dbReference type="NCBI Taxonomy" id="53372"/>
    <lineage>
        <taxon>Bacteria</taxon>
        <taxon>Bacillati</taxon>
        <taxon>Actinomycetota</taxon>
        <taxon>Actinomycetes</taxon>
        <taxon>Micromonosporales</taxon>
        <taxon>Micromonosporaceae</taxon>
        <taxon>Pilimelia</taxon>
    </lineage>
</organism>
<reference evidence="4" key="2">
    <citation type="submission" date="2020-09" db="EMBL/GenBank/DDBJ databases">
        <authorList>
            <person name="Sun Q."/>
            <person name="Ohkuma M."/>
        </authorList>
    </citation>
    <scope>NUCLEOTIDE SEQUENCE</scope>
    <source>
        <strain evidence="4">JCM 3091</strain>
    </source>
</reference>
<evidence type="ECO:0000259" key="3">
    <source>
        <dbReference type="Pfam" id="PF13439"/>
    </source>
</evidence>
<proteinExistence type="predicted"/>
<dbReference type="CDD" id="cd03801">
    <property type="entry name" value="GT4_PimA-like"/>
    <property type="match status" value="1"/>
</dbReference>
<dbReference type="Pfam" id="PF13692">
    <property type="entry name" value="Glyco_trans_1_4"/>
    <property type="match status" value="1"/>
</dbReference>
<feature type="domain" description="Glycosyltransferase subfamily 4-like N-terminal" evidence="3">
    <location>
        <begin position="31"/>
        <end position="180"/>
    </location>
</feature>
<dbReference type="Proteomes" id="UP000662200">
    <property type="component" value="Unassembled WGS sequence"/>
</dbReference>
<dbReference type="Gene3D" id="3.40.50.2000">
    <property type="entry name" value="Glycogen Phosphorylase B"/>
    <property type="match status" value="2"/>
</dbReference>
<reference evidence="4" key="1">
    <citation type="journal article" date="2014" name="Int. J. Syst. Evol. Microbiol.">
        <title>Complete genome sequence of Corynebacterium casei LMG S-19264T (=DSM 44701T), isolated from a smear-ripened cheese.</title>
        <authorList>
            <consortium name="US DOE Joint Genome Institute (JGI-PGF)"/>
            <person name="Walter F."/>
            <person name="Albersmeier A."/>
            <person name="Kalinowski J."/>
            <person name="Ruckert C."/>
        </authorList>
    </citation>
    <scope>NUCLEOTIDE SEQUENCE</scope>
    <source>
        <strain evidence="4">JCM 3091</strain>
    </source>
</reference>
<keyword evidence="2 4" id="KW-0808">Transferase</keyword>
<dbReference type="EMBL" id="BMQC01000005">
    <property type="protein sequence ID" value="GGK25684.1"/>
    <property type="molecule type" value="Genomic_DNA"/>
</dbReference>
<gene>
    <name evidence="4" type="ORF">GCM10010124_17830</name>
</gene>
<dbReference type="InterPro" id="IPR028098">
    <property type="entry name" value="Glyco_trans_4-like_N"/>
</dbReference>
<sequence length="378" mass="38353">MSRVAIISSNLTAVDLTAPRPGRGAADAARLAELAAALAAVDHEVRLYARGPAGPATALADGVTLVAVPTPPAGQVEAVVAGWLAAHWSAGAWVPDVVHALGGPAGRAAVGPAHDCGATVVQSVYGLATPDGAARGRVSRTVGRLADRVVVSSQAECETLVGWGVPRGHVSVVPPGVDPVRFHPAGPVAPRGVDTPRLLVVGRPGADHGHADLAAALRWIPAAECVAVGAEGEDARWLETVARAAGVEDRFVALPAVPPGDLPAWYRSADLVLCPSRTMGRHAPALEAMASGVPVVATAVGGLADAVVDGLTGDLVPAGAPRALGAAARRLLRDDVRRMAYATAGLDRARHCYSWSRCATQLAGVYAQAAGRRSTVDA</sequence>
<dbReference type="AlphaFoldDB" id="A0A8J3BQ97"/>
<evidence type="ECO:0000313" key="4">
    <source>
        <dbReference type="EMBL" id="GGK25684.1"/>
    </source>
</evidence>
<keyword evidence="5" id="KW-1185">Reference proteome</keyword>